<dbReference type="GO" id="GO:0005125">
    <property type="term" value="F:cytokine activity"/>
    <property type="evidence" value="ECO:0007669"/>
    <property type="project" value="TreeGrafter"/>
</dbReference>
<dbReference type="InterPro" id="IPR043158">
    <property type="entry name" value="Wnt_C"/>
</dbReference>
<protein>
    <recommendedName>
        <fullName evidence="11">Protein Wnt</fullName>
    </recommendedName>
</protein>
<dbReference type="RefSeq" id="XP_019634176.1">
    <property type="nucleotide sequence ID" value="XM_019778617.1"/>
</dbReference>
<keyword evidence="6 11" id="KW-0879">Wnt signaling pathway</keyword>
<dbReference type="AlphaFoldDB" id="A0A6P4ZX28"/>
<dbReference type="FunFam" id="3.30.2460.20:FF:000001">
    <property type="entry name" value="Wnt homolog"/>
    <property type="match status" value="1"/>
</dbReference>
<comment type="function">
    <text evidence="10">Ligand for members of the frizzled family of seven transmembrane receptors. Probable developmental protein. May be a signaling molecule which affects the development of discrete regions of tissues. Is likely to signal over only few cell diameters.</text>
</comment>
<dbReference type="RefSeq" id="XP_019634178.1">
    <property type="nucleotide sequence ID" value="XM_019778619.1"/>
</dbReference>
<evidence type="ECO:0000256" key="10">
    <source>
        <dbReference type="ARBA" id="ARBA00037729"/>
    </source>
</evidence>
<dbReference type="PRINTS" id="PR01349">
    <property type="entry name" value="WNTPROTEIN"/>
</dbReference>
<dbReference type="GO" id="GO:0005615">
    <property type="term" value="C:extracellular space"/>
    <property type="evidence" value="ECO:0007669"/>
    <property type="project" value="TreeGrafter"/>
</dbReference>
<dbReference type="GO" id="GO:0060070">
    <property type="term" value="P:canonical Wnt signaling pathway"/>
    <property type="evidence" value="ECO:0007669"/>
    <property type="project" value="TreeGrafter"/>
</dbReference>
<organism evidence="12 15">
    <name type="scientific">Branchiostoma belcheri</name>
    <name type="common">Amphioxus</name>
    <dbReference type="NCBI Taxonomy" id="7741"/>
    <lineage>
        <taxon>Eukaryota</taxon>
        <taxon>Metazoa</taxon>
        <taxon>Chordata</taxon>
        <taxon>Cephalochordata</taxon>
        <taxon>Leptocardii</taxon>
        <taxon>Amphioxiformes</taxon>
        <taxon>Branchiostomatidae</taxon>
        <taxon>Branchiostoma</taxon>
    </lineage>
</organism>
<dbReference type="OrthoDB" id="5945655at2759"/>
<evidence type="ECO:0000313" key="13">
    <source>
        <dbReference type="RefSeq" id="XP_019634174.1"/>
    </source>
</evidence>
<keyword evidence="4" id="KW-0964">Secreted</keyword>
<dbReference type="InterPro" id="IPR018161">
    <property type="entry name" value="Wnt_CS"/>
</dbReference>
<comment type="subcellular location">
    <subcellularLocation>
        <location evidence="1 11">Secreted</location>
        <location evidence="1 11">Extracellular space</location>
        <location evidence="1 11">Extracellular matrix</location>
    </subcellularLocation>
</comment>
<dbReference type="Pfam" id="PF00110">
    <property type="entry name" value="wnt"/>
    <property type="match status" value="1"/>
</dbReference>
<keyword evidence="8" id="KW-0325">Glycoprotein</keyword>
<evidence type="ECO:0000256" key="4">
    <source>
        <dbReference type="ARBA" id="ARBA00022525"/>
    </source>
</evidence>
<keyword evidence="5" id="KW-0272">Extracellular matrix</keyword>
<evidence type="ECO:0000256" key="3">
    <source>
        <dbReference type="ARBA" id="ARBA00022473"/>
    </source>
</evidence>
<dbReference type="Proteomes" id="UP000515135">
    <property type="component" value="Unplaced"/>
</dbReference>
<evidence type="ECO:0000313" key="16">
    <source>
        <dbReference type="RefSeq" id="XP_019634178.1"/>
    </source>
</evidence>
<keyword evidence="3 11" id="KW-0217">Developmental protein</keyword>
<evidence type="ECO:0000313" key="14">
    <source>
        <dbReference type="RefSeq" id="XP_019634175.1"/>
    </source>
</evidence>
<evidence type="ECO:0000256" key="8">
    <source>
        <dbReference type="ARBA" id="ARBA00023180"/>
    </source>
</evidence>
<evidence type="ECO:0000313" key="12">
    <source>
        <dbReference type="Proteomes" id="UP000515135"/>
    </source>
</evidence>
<evidence type="ECO:0000256" key="2">
    <source>
        <dbReference type="ARBA" id="ARBA00005683"/>
    </source>
</evidence>
<dbReference type="GO" id="GO:0045165">
    <property type="term" value="P:cell fate commitment"/>
    <property type="evidence" value="ECO:0007669"/>
    <property type="project" value="TreeGrafter"/>
</dbReference>
<keyword evidence="9" id="KW-0449">Lipoprotein</keyword>
<dbReference type="PROSITE" id="PS00246">
    <property type="entry name" value="WNT1"/>
    <property type="match status" value="1"/>
</dbReference>
<comment type="similarity">
    <text evidence="2 11">Belongs to the Wnt family.</text>
</comment>
<keyword evidence="7" id="KW-1015">Disulfide bond</keyword>
<proteinExistence type="inferred from homology"/>
<gene>
    <name evidence="13 14 15 16" type="primary">LOC109477379</name>
</gene>
<evidence type="ECO:0000256" key="6">
    <source>
        <dbReference type="ARBA" id="ARBA00022687"/>
    </source>
</evidence>
<dbReference type="Gene3D" id="3.30.2460.20">
    <property type="match status" value="1"/>
</dbReference>
<accession>A0A6P4ZX28</accession>
<evidence type="ECO:0000256" key="5">
    <source>
        <dbReference type="ARBA" id="ARBA00022530"/>
    </source>
</evidence>
<dbReference type="CDD" id="cd19337">
    <property type="entry name" value="Wnt_Wnt5"/>
    <property type="match status" value="1"/>
</dbReference>
<dbReference type="RefSeq" id="XP_019634174.1">
    <property type="nucleotide sequence ID" value="XM_019778615.1"/>
</dbReference>
<sequence>MAVQVSLRVLRVLVTLLSCYTHLGRVRATWWQMAVDSRLYSLSRAELYIIGAQPLCTTLAGLSSGQRKLCNLYQDHMSSVGIGARQGIEECQHQFRDRRWNCTTSDEDSVFGRIVNIGSREASFTYAIAAAGVVNAVSRACREGELTTCGCSRAKRPKDLNRDWLWGGCGDDVEYGYYFAREFVDAQEKEIIPTPGSHAHARQMMNMHNNEAGRKLTFNNARVACKCHGVSGSCSLKTCWQQLADFRTVGNLLKDKYDGANEVKLVKRGKRYRLDRRNPKFNVFTDEDLVYLNRSPDYCNADPTIGSLGTHGRECNKTGLGTDGCNLMCCGRGYNTFKREKVERCNCKFHWCCYVKCKRCRSIEDVYVCK</sequence>
<dbReference type="GeneID" id="109477379"/>
<dbReference type="PANTHER" id="PTHR12027">
    <property type="entry name" value="WNT RELATED"/>
    <property type="match status" value="1"/>
</dbReference>
<evidence type="ECO:0000256" key="7">
    <source>
        <dbReference type="ARBA" id="ARBA00023157"/>
    </source>
</evidence>
<dbReference type="GO" id="GO:0005109">
    <property type="term" value="F:frizzled binding"/>
    <property type="evidence" value="ECO:0007669"/>
    <property type="project" value="TreeGrafter"/>
</dbReference>
<evidence type="ECO:0000256" key="9">
    <source>
        <dbReference type="ARBA" id="ARBA00023288"/>
    </source>
</evidence>
<dbReference type="InterPro" id="IPR005817">
    <property type="entry name" value="Wnt"/>
</dbReference>
<dbReference type="PANTHER" id="PTHR12027:SF77">
    <property type="entry name" value="PROTEIN WNT-5"/>
    <property type="match status" value="1"/>
</dbReference>
<evidence type="ECO:0000256" key="1">
    <source>
        <dbReference type="ARBA" id="ARBA00004498"/>
    </source>
</evidence>
<evidence type="ECO:0000256" key="11">
    <source>
        <dbReference type="RuleBase" id="RU003500"/>
    </source>
</evidence>
<dbReference type="SMART" id="SM00097">
    <property type="entry name" value="WNT1"/>
    <property type="match status" value="1"/>
</dbReference>
<dbReference type="KEGG" id="bbel:109477379"/>
<reference evidence="13 14" key="1">
    <citation type="submission" date="2025-04" db="UniProtKB">
        <authorList>
            <consortium name="RefSeq"/>
        </authorList>
    </citation>
    <scope>IDENTIFICATION</scope>
    <source>
        <tissue evidence="13 14">Gonad</tissue>
    </source>
</reference>
<dbReference type="GO" id="GO:0030182">
    <property type="term" value="P:neuron differentiation"/>
    <property type="evidence" value="ECO:0007669"/>
    <property type="project" value="TreeGrafter"/>
</dbReference>
<dbReference type="RefSeq" id="XP_019634175.1">
    <property type="nucleotide sequence ID" value="XM_019778616.1"/>
</dbReference>
<keyword evidence="12" id="KW-1185">Reference proteome</keyword>
<evidence type="ECO:0000313" key="15">
    <source>
        <dbReference type="RefSeq" id="XP_019634176.1"/>
    </source>
</evidence>
<name>A0A6P4ZX28_BRABE</name>